<dbReference type="AlphaFoldDB" id="A0A9D1SKW3"/>
<sequence>MPIGVIVNGLAVVIGGLIGAFLGERLPERLRISLPLVFGCSSCAMGIATIVKMQTLPAVIFAVIVGTAVGELIYLEKGIAWGAKKFERPIGAIFPNTSNIKDRNEYMEKLISIIVLFSASGTGIFGALESGLTGDHTILLTKSILDLFTAAIFATGLGYIVTAVVIPQFIVLIVLFLTAGLIMPMTTPRMLADFSACGGILMFATGLRICGIKAFPIGNMLPAMALVMPLSYIWVAYIVPLLK</sequence>
<dbReference type="Proteomes" id="UP000824099">
    <property type="component" value="Unassembled WGS sequence"/>
</dbReference>
<keyword evidence="1" id="KW-0472">Membrane</keyword>
<feature type="transmembrane region" description="Helical" evidence="1">
    <location>
        <begin position="191"/>
        <end position="215"/>
    </location>
</feature>
<feature type="transmembrane region" description="Helical" evidence="1">
    <location>
        <begin position="148"/>
        <end position="179"/>
    </location>
</feature>
<evidence type="ECO:0000313" key="2">
    <source>
        <dbReference type="EMBL" id="HIU63680.1"/>
    </source>
</evidence>
<dbReference type="PANTHER" id="PTHR36111:SF2">
    <property type="entry name" value="INNER MEMBRANE PROTEIN"/>
    <property type="match status" value="1"/>
</dbReference>
<organism evidence="2 3">
    <name type="scientific">Candidatus Avacidaminococcus intestinavium</name>
    <dbReference type="NCBI Taxonomy" id="2840684"/>
    <lineage>
        <taxon>Bacteria</taxon>
        <taxon>Bacillati</taxon>
        <taxon>Bacillota</taxon>
        <taxon>Negativicutes</taxon>
        <taxon>Acidaminococcales</taxon>
        <taxon>Acidaminococcaceae</taxon>
        <taxon>Acidaminococcaceae incertae sedis</taxon>
        <taxon>Candidatus Avacidaminococcus</taxon>
    </lineage>
</organism>
<feature type="transmembrane region" description="Helical" evidence="1">
    <location>
        <begin position="6"/>
        <end position="23"/>
    </location>
</feature>
<feature type="transmembrane region" description="Helical" evidence="1">
    <location>
        <begin position="221"/>
        <end position="242"/>
    </location>
</feature>
<dbReference type="PANTHER" id="PTHR36111">
    <property type="entry name" value="INNER MEMBRANE PROTEIN-RELATED"/>
    <property type="match status" value="1"/>
</dbReference>
<keyword evidence="1" id="KW-1133">Transmembrane helix</keyword>
<dbReference type="EMBL" id="DVNI01000021">
    <property type="protein sequence ID" value="HIU63680.1"/>
    <property type="molecule type" value="Genomic_DNA"/>
</dbReference>
<dbReference type="InterPro" id="IPR007563">
    <property type="entry name" value="DUF554"/>
</dbReference>
<feature type="transmembrane region" description="Helical" evidence="1">
    <location>
        <begin position="30"/>
        <end position="50"/>
    </location>
</feature>
<evidence type="ECO:0000256" key="1">
    <source>
        <dbReference type="SAM" id="Phobius"/>
    </source>
</evidence>
<comment type="caution">
    <text evidence="2">The sequence shown here is derived from an EMBL/GenBank/DDBJ whole genome shotgun (WGS) entry which is preliminary data.</text>
</comment>
<evidence type="ECO:0000313" key="3">
    <source>
        <dbReference type="Proteomes" id="UP000824099"/>
    </source>
</evidence>
<accession>A0A9D1SKW3</accession>
<keyword evidence="1" id="KW-0812">Transmembrane</keyword>
<protein>
    <submittedName>
        <fullName evidence="2">DUF554 domain-containing protein</fullName>
    </submittedName>
</protein>
<reference evidence="2" key="2">
    <citation type="journal article" date="2021" name="PeerJ">
        <title>Extensive microbial diversity within the chicken gut microbiome revealed by metagenomics and culture.</title>
        <authorList>
            <person name="Gilroy R."/>
            <person name="Ravi A."/>
            <person name="Getino M."/>
            <person name="Pursley I."/>
            <person name="Horton D.L."/>
            <person name="Alikhan N.F."/>
            <person name="Baker D."/>
            <person name="Gharbi K."/>
            <person name="Hall N."/>
            <person name="Watson M."/>
            <person name="Adriaenssens E.M."/>
            <person name="Foster-Nyarko E."/>
            <person name="Jarju S."/>
            <person name="Secka A."/>
            <person name="Antonio M."/>
            <person name="Oren A."/>
            <person name="Chaudhuri R.R."/>
            <person name="La Ragione R."/>
            <person name="Hildebrand F."/>
            <person name="Pallen M.J."/>
        </authorList>
    </citation>
    <scope>NUCLEOTIDE SEQUENCE</scope>
    <source>
        <strain evidence="2">CHK160-1198</strain>
    </source>
</reference>
<feature type="transmembrane region" description="Helical" evidence="1">
    <location>
        <begin position="56"/>
        <end position="75"/>
    </location>
</feature>
<gene>
    <name evidence="2" type="ORF">IAB06_01385</name>
</gene>
<name>A0A9D1SKW3_9FIRM</name>
<feature type="transmembrane region" description="Helical" evidence="1">
    <location>
        <begin position="110"/>
        <end position="128"/>
    </location>
</feature>
<dbReference type="Pfam" id="PF04474">
    <property type="entry name" value="DUF554"/>
    <property type="match status" value="1"/>
</dbReference>
<reference evidence="2" key="1">
    <citation type="submission" date="2020-10" db="EMBL/GenBank/DDBJ databases">
        <authorList>
            <person name="Gilroy R."/>
        </authorList>
    </citation>
    <scope>NUCLEOTIDE SEQUENCE</scope>
    <source>
        <strain evidence="2">CHK160-1198</strain>
    </source>
</reference>
<proteinExistence type="predicted"/>